<evidence type="ECO:0000256" key="5">
    <source>
        <dbReference type="ARBA" id="ARBA00023098"/>
    </source>
</evidence>
<gene>
    <name evidence="11" type="ORF">CC80DRAFT_495523</name>
</gene>
<evidence type="ECO:0000313" key="11">
    <source>
        <dbReference type="EMBL" id="KAF1952183.1"/>
    </source>
</evidence>
<dbReference type="GO" id="GO:0016020">
    <property type="term" value="C:membrane"/>
    <property type="evidence" value="ECO:0007669"/>
    <property type="project" value="UniProtKB-SubCell"/>
</dbReference>
<proteinExistence type="inferred from homology"/>
<dbReference type="PANTHER" id="PTHR15362">
    <property type="entry name" value="PHOSPHATIDYLINOSITOL SYNTHASE"/>
    <property type="match status" value="1"/>
</dbReference>
<keyword evidence="7" id="KW-1208">Phospholipid metabolism</keyword>
<evidence type="ECO:0000256" key="6">
    <source>
        <dbReference type="ARBA" id="ARBA00023136"/>
    </source>
</evidence>
<keyword evidence="6 10" id="KW-0472">Membrane</keyword>
<dbReference type="PANTHER" id="PTHR15362:SF4">
    <property type="entry name" value="CDP-DIACYLGLYCEROL--INOSITOL 3-PHOSPHATIDYLTRANSFERASE"/>
    <property type="match status" value="1"/>
</dbReference>
<evidence type="ECO:0000313" key="12">
    <source>
        <dbReference type="Proteomes" id="UP000800035"/>
    </source>
</evidence>
<comment type="similarity">
    <text evidence="8">Belongs to the CDP-alcohol phosphatidyltransferase class-I family.</text>
</comment>
<keyword evidence="4 10" id="KW-1133">Transmembrane helix</keyword>
<feature type="transmembrane region" description="Helical" evidence="10">
    <location>
        <begin position="164"/>
        <end position="184"/>
    </location>
</feature>
<feature type="transmembrane region" description="Helical" evidence="10">
    <location>
        <begin position="237"/>
        <end position="256"/>
    </location>
</feature>
<dbReference type="Pfam" id="PF01066">
    <property type="entry name" value="CDP-OH_P_transf"/>
    <property type="match status" value="1"/>
</dbReference>
<dbReference type="Gene3D" id="1.20.120.1760">
    <property type="match status" value="1"/>
</dbReference>
<dbReference type="AlphaFoldDB" id="A0A6A5TH52"/>
<evidence type="ECO:0008006" key="13">
    <source>
        <dbReference type="Google" id="ProtNLM"/>
    </source>
</evidence>
<evidence type="ECO:0000256" key="4">
    <source>
        <dbReference type="ARBA" id="ARBA00022989"/>
    </source>
</evidence>
<dbReference type="PROSITE" id="PS00379">
    <property type="entry name" value="CDP_ALCOHOL_P_TRANSF"/>
    <property type="match status" value="1"/>
</dbReference>
<dbReference type="InterPro" id="IPR000462">
    <property type="entry name" value="CDP-OH_P_trans"/>
</dbReference>
<evidence type="ECO:0000256" key="10">
    <source>
        <dbReference type="SAM" id="Phobius"/>
    </source>
</evidence>
<dbReference type="FunFam" id="1.20.120.1760:FF:000011">
    <property type="entry name" value="Cdp-diacylglycerol-inositol 3-phosphatidyltransferase pis"/>
    <property type="match status" value="1"/>
</dbReference>
<evidence type="ECO:0000256" key="2">
    <source>
        <dbReference type="ARBA" id="ARBA00022679"/>
    </source>
</evidence>
<dbReference type="InterPro" id="IPR048254">
    <property type="entry name" value="CDP_ALCOHOL_P_TRANSF_CS"/>
</dbReference>
<protein>
    <recommendedName>
        <fullName evidence="13">CDP-diacylglycerol-inositol 3-phosphatidyltransferas-like protein PIS</fullName>
    </recommendedName>
</protein>
<dbReference type="InterPro" id="IPR043130">
    <property type="entry name" value="CDP-OH_PTrfase_TM_dom"/>
</dbReference>
<sequence length="291" mass="32270">MPETRSMANGNGTAVRSTQPEKKETENIFLFYPNLIGYSRVVLAFASLYYMPLHPRTCSALYSVSCLLDALDGLAARRFEQSTQFGAVLDMVTDRCTTSCLLVYLASAFPRWSIVFQALISLDLASHYMHMYATLSMGGSKHSHKKVDESRSWLLKQYYSNNKVLFTFCALNELFFIALYLLSFSSPLLSPTLLGDPSAPSSIQAGTPAAPKPSMIFPSPWSAGAMEMARANKMDSTVPWILAAISFPVMFGKQYINAVQLVKASQWLAEGDVAERKKKGLPRKRGSKKTQ</sequence>
<organism evidence="11 12">
    <name type="scientific">Byssothecium circinans</name>
    <dbReference type="NCBI Taxonomy" id="147558"/>
    <lineage>
        <taxon>Eukaryota</taxon>
        <taxon>Fungi</taxon>
        <taxon>Dikarya</taxon>
        <taxon>Ascomycota</taxon>
        <taxon>Pezizomycotina</taxon>
        <taxon>Dothideomycetes</taxon>
        <taxon>Pleosporomycetidae</taxon>
        <taxon>Pleosporales</taxon>
        <taxon>Massarineae</taxon>
        <taxon>Massarinaceae</taxon>
        <taxon>Byssothecium</taxon>
    </lineage>
</organism>
<comment type="subcellular location">
    <subcellularLocation>
        <location evidence="1">Membrane</location>
        <topology evidence="1">Multi-pass membrane protein</topology>
    </subcellularLocation>
</comment>
<keyword evidence="12" id="KW-1185">Reference proteome</keyword>
<dbReference type="OrthoDB" id="10251079at2759"/>
<evidence type="ECO:0000256" key="7">
    <source>
        <dbReference type="ARBA" id="ARBA00023264"/>
    </source>
</evidence>
<dbReference type="GO" id="GO:0003881">
    <property type="term" value="F:CDP-diacylglycerol-inositol 3-phosphatidyltransferase activity"/>
    <property type="evidence" value="ECO:0007669"/>
    <property type="project" value="TreeGrafter"/>
</dbReference>
<feature type="transmembrane region" description="Helical" evidence="10">
    <location>
        <begin position="29"/>
        <end position="51"/>
    </location>
</feature>
<evidence type="ECO:0000256" key="3">
    <source>
        <dbReference type="ARBA" id="ARBA00022692"/>
    </source>
</evidence>
<evidence type="ECO:0000256" key="1">
    <source>
        <dbReference type="ARBA" id="ARBA00004141"/>
    </source>
</evidence>
<dbReference type="Proteomes" id="UP000800035">
    <property type="component" value="Unassembled WGS sequence"/>
</dbReference>
<reference evidence="11" key="1">
    <citation type="journal article" date="2020" name="Stud. Mycol.">
        <title>101 Dothideomycetes genomes: a test case for predicting lifestyles and emergence of pathogens.</title>
        <authorList>
            <person name="Haridas S."/>
            <person name="Albert R."/>
            <person name="Binder M."/>
            <person name="Bloem J."/>
            <person name="Labutti K."/>
            <person name="Salamov A."/>
            <person name="Andreopoulos B."/>
            <person name="Baker S."/>
            <person name="Barry K."/>
            <person name="Bills G."/>
            <person name="Bluhm B."/>
            <person name="Cannon C."/>
            <person name="Castanera R."/>
            <person name="Culley D."/>
            <person name="Daum C."/>
            <person name="Ezra D."/>
            <person name="Gonzalez J."/>
            <person name="Henrissat B."/>
            <person name="Kuo A."/>
            <person name="Liang C."/>
            <person name="Lipzen A."/>
            <person name="Lutzoni F."/>
            <person name="Magnuson J."/>
            <person name="Mondo S."/>
            <person name="Nolan M."/>
            <person name="Ohm R."/>
            <person name="Pangilinan J."/>
            <person name="Park H.-J."/>
            <person name="Ramirez L."/>
            <person name="Alfaro M."/>
            <person name="Sun H."/>
            <person name="Tritt A."/>
            <person name="Yoshinaga Y."/>
            <person name="Zwiers L.-H."/>
            <person name="Turgeon B."/>
            <person name="Goodwin S."/>
            <person name="Spatafora J."/>
            <person name="Crous P."/>
            <person name="Grigoriev I."/>
        </authorList>
    </citation>
    <scope>NUCLEOTIDE SEQUENCE</scope>
    <source>
        <strain evidence="11">CBS 675.92</strain>
    </source>
</reference>
<name>A0A6A5TH52_9PLEO</name>
<keyword evidence="2 8" id="KW-0808">Transferase</keyword>
<feature type="compositionally biased region" description="Polar residues" evidence="9">
    <location>
        <begin position="1"/>
        <end position="18"/>
    </location>
</feature>
<dbReference type="GO" id="GO:0005794">
    <property type="term" value="C:Golgi apparatus"/>
    <property type="evidence" value="ECO:0007669"/>
    <property type="project" value="TreeGrafter"/>
</dbReference>
<keyword evidence="5" id="KW-0443">Lipid metabolism</keyword>
<keyword evidence="3 10" id="KW-0812">Transmembrane</keyword>
<dbReference type="GO" id="GO:0006661">
    <property type="term" value="P:phosphatidylinositol biosynthetic process"/>
    <property type="evidence" value="ECO:0007669"/>
    <property type="project" value="TreeGrafter"/>
</dbReference>
<dbReference type="EMBL" id="ML977012">
    <property type="protein sequence ID" value="KAF1952183.1"/>
    <property type="molecule type" value="Genomic_DNA"/>
</dbReference>
<evidence type="ECO:0000256" key="8">
    <source>
        <dbReference type="RuleBase" id="RU003750"/>
    </source>
</evidence>
<evidence type="ECO:0000256" key="9">
    <source>
        <dbReference type="SAM" id="MobiDB-lite"/>
    </source>
</evidence>
<accession>A0A6A5TH52</accession>
<feature type="region of interest" description="Disordered" evidence="9">
    <location>
        <begin position="1"/>
        <end position="20"/>
    </location>
</feature>